<keyword evidence="2" id="KW-0677">Repeat</keyword>
<protein>
    <submittedName>
        <fullName evidence="4">Uncharacterized protein</fullName>
    </submittedName>
</protein>
<dbReference type="PROSITE" id="PS50082">
    <property type="entry name" value="WD_REPEATS_2"/>
    <property type="match status" value="4"/>
</dbReference>
<feature type="repeat" description="WD" evidence="3">
    <location>
        <begin position="226"/>
        <end position="267"/>
    </location>
</feature>
<organism evidence="4 5">
    <name type="scientific">Prorocentrum cordatum</name>
    <dbReference type="NCBI Taxonomy" id="2364126"/>
    <lineage>
        <taxon>Eukaryota</taxon>
        <taxon>Sar</taxon>
        <taxon>Alveolata</taxon>
        <taxon>Dinophyceae</taxon>
        <taxon>Prorocentrales</taxon>
        <taxon>Prorocentraceae</taxon>
        <taxon>Prorocentrum</taxon>
    </lineage>
</organism>
<feature type="repeat" description="WD" evidence="3">
    <location>
        <begin position="184"/>
        <end position="225"/>
    </location>
</feature>
<comment type="caution">
    <text evidence="4">The sequence shown here is derived from an EMBL/GenBank/DDBJ whole genome shotgun (WGS) entry which is preliminary data.</text>
</comment>
<sequence length="285" mass="30513">MLRVPVVTCSGRQVVVLDADPCWCLLDVLAAMPAQDVTPRSSRRLFFGEEELRGTACLADLGVESGCELTLVLTAQPDAAQVCANGSVKIFCVQECLHTLEGHRDHVLFVVLSPDGREIATASQDGTARVWSLDSGKCLRTLAGHKRAVRSAVFSPDGRFVVTASADSTAKIWSASSREALRTLLGHSRDLTSAMFSPDGQKVLTSSIDCTAKIWLAGSGECLHTLAGHGVPVKSALFSLDGQQVMTASWDLSAMFWSVDSGECVQAIARHLRSAAFVPQGTLYY</sequence>
<dbReference type="Pfam" id="PF00400">
    <property type="entry name" value="WD40"/>
    <property type="match status" value="4"/>
</dbReference>
<evidence type="ECO:0000256" key="3">
    <source>
        <dbReference type="PROSITE-ProRule" id="PRU00221"/>
    </source>
</evidence>
<accession>A0ABN9TPS0</accession>
<feature type="repeat" description="WD" evidence="3">
    <location>
        <begin position="100"/>
        <end position="141"/>
    </location>
</feature>
<proteinExistence type="predicted"/>
<dbReference type="PANTHER" id="PTHR19879">
    <property type="entry name" value="TRANSCRIPTION INITIATION FACTOR TFIID"/>
    <property type="match status" value="1"/>
</dbReference>
<evidence type="ECO:0000256" key="2">
    <source>
        <dbReference type="ARBA" id="ARBA00022737"/>
    </source>
</evidence>
<feature type="repeat" description="WD" evidence="3">
    <location>
        <begin position="142"/>
        <end position="183"/>
    </location>
</feature>
<dbReference type="InterPro" id="IPR015943">
    <property type="entry name" value="WD40/YVTN_repeat-like_dom_sf"/>
</dbReference>
<gene>
    <name evidence="4" type="ORF">PCOR1329_LOCUS41110</name>
</gene>
<dbReference type="SUPFAM" id="SSF54236">
    <property type="entry name" value="Ubiquitin-like"/>
    <property type="match status" value="1"/>
</dbReference>
<dbReference type="PROSITE" id="PS50294">
    <property type="entry name" value="WD_REPEATS_REGION"/>
    <property type="match status" value="3"/>
</dbReference>
<dbReference type="InterPro" id="IPR029071">
    <property type="entry name" value="Ubiquitin-like_domsf"/>
</dbReference>
<reference evidence="4" key="1">
    <citation type="submission" date="2023-10" db="EMBL/GenBank/DDBJ databases">
        <authorList>
            <person name="Chen Y."/>
            <person name="Shah S."/>
            <person name="Dougan E. K."/>
            <person name="Thang M."/>
            <person name="Chan C."/>
        </authorList>
    </citation>
    <scope>NUCLEOTIDE SEQUENCE [LARGE SCALE GENOMIC DNA]</scope>
</reference>
<dbReference type="InterPro" id="IPR036322">
    <property type="entry name" value="WD40_repeat_dom_sf"/>
</dbReference>
<name>A0ABN9TPS0_9DINO</name>
<dbReference type="EMBL" id="CAUYUJ010014949">
    <property type="protein sequence ID" value="CAK0848079.1"/>
    <property type="molecule type" value="Genomic_DNA"/>
</dbReference>
<dbReference type="InterPro" id="IPR020472">
    <property type="entry name" value="WD40_PAC1"/>
</dbReference>
<evidence type="ECO:0000256" key="1">
    <source>
        <dbReference type="ARBA" id="ARBA00022574"/>
    </source>
</evidence>
<dbReference type="Gene3D" id="2.130.10.10">
    <property type="entry name" value="YVTN repeat-like/Quinoprotein amine dehydrogenase"/>
    <property type="match status" value="2"/>
</dbReference>
<dbReference type="SUPFAM" id="SSF50978">
    <property type="entry name" value="WD40 repeat-like"/>
    <property type="match status" value="1"/>
</dbReference>
<dbReference type="PRINTS" id="PR00320">
    <property type="entry name" value="GPROTEINBRPT"/>
</dbReference>
<dbReference type="PANTHER" id="PTHR19879:SF9">
    <property type="entry name" value="TRANSCRIPTION INITIATION FACTOR TFIID SUBUNIT 5"/>
    <property type="match status" value="1"/>
</dbReference>
<evidence type="ECO:0000313" key="5">
    <source>
        <dbReference type="Proteomes" id="UP001189429"/>
    </source>
</evidence>
<dbReference type="InterPro" id="IPR001680">
    <property type="entry name" value="WD40_rpt"/>
</dbReference>
<keyword evidence="5" id="KW-1185">Reference proteome</keyword>
<keyword evidence="1 3" id="KW-0853">WD repeat</keyword>
<dbReference type="SMART" id="SM00320">
    <property type="entry name" value="WD40"/>
    <property type="match status" value="4"/>
</dbReference>
<dbReference type="CDD" id="cd00200">
    <property type="entry name" value="WD40"/>
    <property type="match status" value="1"/>
</dbReference>
<dbReference type="Proteomes" id="UP001189429">
    <property type="component" value="Unassembled WGS sequence"/>
</dbReference>
<evidence type="ECO:0000313" key="4">
    <source>
        <dbReference type="EMBL" id="CAK0848079.1"/>
    </source>
</evidence>